<evidence type="ECO:0000313" key="9">
    <source>
        <dbReference type="Proteomes" id="UP000258309"/>
    </source>
</evidence>
<dbReference type="OrthoDB" id="417891at2759"/>
<sequence length="275" mass="29505">MSILTTDLKEHLALVTGASGGIGKATCRALAKMGCSIAVHYHSSTQAAEDLVQELKGLGVKAEAFKADLSKYDEVRTLHAAVVKSLGNPTILFNNAGVAPKFGTKSISEIDIETFEFTWRANCASSFLMTQLCVPAMQEKGWGRVIFCSSVAGLNGGVIGPHYASSKSALHGLIHWLASNLAKTGITVNGIAPALIQDTAMMAPEHHEELSKKIPIGRLGYPEEIAETVTWMVKTGEGQRGAETLKALEEAQEIEYYHSNDQINGLPKKRKLDAA</sequence>
<dbReference type="EMBL" id="NCSJ02000013">
    <property type="protein sequence ID" value="RFU35036.1"/>
    <property type="molecule type" value="Genomic_DNA"/>
</dbReference>
<organism evidence="8 9">
    <name type="scientific">Scytalidium lignicola</name>
    <name type="common">Hyphomycete</name>
    <dbReference type="NCBI Taxonomy" id="5539"/>
    <lineage>
        <taxon>Eukaryota</taxon>
        <taxon>Fungi</taxon>
        <taxon>Dikarya</taxon>
        <taxon>Ascomycota</taxon>
        <taxon>Pezizomycotina</taxon>
        <taxon>Leotiomycetes</taxon>
        <taxon>Leotiomycetes incertae sedis</taxon>
        <taxon>Scytalidium</taxon>
    </lineage>
</organism>
<name>A0A3E2HNS2_SCYLI</name>
<dbReference type="Proteomes" id="UP000258309">
    <property type="component" value="Unassembled WGS sequence"/>
</dbReference>
<keyword evidence="3" id="KW-0521">NADP</keyword>
<dbReference type="STRING" id="5539.A0A3E2HNS2"/>
<keyword evidence="4" id="KW-0560">Oxidoreductase</keyword>
<dbReference type="CDD" id="cd05233">
    <property type="entry name" value="SDR_c"/>
    <property type="match status" value="1"/>
</dbReference>
<dbReference type="OMA" id="QLCIPHM"/>
<comment type="similarity">
    <text evidence="1 6">Belongs to the short-chain dehydrogenases/reductases (SDR) family.</text>
</comment>
<feature type="non-terminal residue" evidence="8">
    <location>
        <position position="1"/>
    </location>
</feature>
<dbReference type="FunFam" id="3.40.50.720:FF:000173">
    <property type="entry name" value="3-oxoacyl-[acyl-carrier protein] reductase"/>
    <property type="match status" value="1"/>
</dbReference>
<comment type="catalytic activity">
    <reaction evidence="5">
        <text>a (3R)-hydroxyacyl-[ACP] + NADP(+) = a 3-oxoacyl-[ACP] + NADPH + H(+)</text>
        <dbReference type="Rhea" id="RHEA:17397"/>
        <dbReference type="Rhea" id="RHEA-COMP:9916"/>
        <dbReference type="Rhea" id="RHEA-COMP:9945"/>
        <dbReference type="ChEBI" id="CHEBI:15378"/>
        <dbReference type="ChEBI" id="CHEBI:57783"/>
        <dbReference type="ChEBI" id="CHEBI:58349"/>
        <dbReference type="ChEBI" id="CHEBI:78776"/>
        <dbReference type="ChEBI" id="CHEBI:78827"/>
        <dbReference type="EC" id="1.1.1.100"/>
    </reaction>
</comment>
<dbReference type="InterPro" id="IPR057326">
    <property type="entry name" value="KR_dom"/>
</dbReference>
<dbReference type="PRINTS" id="PR00080">
    <property type="entry name" value="SDRFAMILY"/>
</dbReference>
<keyword evidence="9" id="KW-1185">Reference proteome</keyword>
<dbReference type="EC" id="1.1.1.100" evidence="2"/>
<dbReference type="PANTHER" id="PTHR42879">
    <property type="entry name" value="3-OXOACYL-(ACYL-CARRIER-PROTEIN) REDUCTASE"/>
    <property type="match status" value="1"/>
</dbReference>
<dbReference type="SUPFAM" id="SSF51735">
    <property type="entry name" value="NAD(P)-binding Rossmann-fold domains"/>
    <property type="match status" value="1"/>
</dbReference>
<feature type="domain" description="Ketoreductase" evidence="7">
    <location>
        <begin position="11"/>
        <end position="199"/>
    </location>
</feature>
<protein>
    <recommendedName>
        <fullName evidence="2">3-oxoacyl-[acyl-carrier-protein] reductase</fullName>
        <ecNumber evidence="2">1.1.1.100</ecNumber>
    </recommendedName>
</protein>
<dbReference type="GO" id="GO:0032787">
    <property type="term" value="P:monocarboxylic acid metabolic process"/>
    <property type="evidence" value="ECO:0007669"/>
    <property type="project" value="UniProtKB-ARBA"/>
</dbReference>
<evidence type="ECO:0000256" key="6">
    <source>
        <dbReference type="RuleBase" id="RU000363"/>
    </source>
</evidence>
<dbReference type="Gene3D" id="3.40.50.720">
    <property type="entry name" value="NAD(P)-binding Rossmann-like Domain"/>
    <property type="match status" value="1"/>
</dbReference>
<evidence type="ECO:0000256" key="1">
    <source>
        <dbReference type="ARBA" id="ARBA00006484"/>
    </source>
</evidence>
<evidence type="ECO:0000256" key="2">
    <source>
        <dbReference type="ARBA" id="ARBA00012948"/>
    </source>
</evidence>
<proteinExistence type="inferred from homology"/>
<accession>A0A3E2HNS2</accession>
<comment type="caution">
    <text evidence="8">The sequence shown here is derived from an EMBL/GenBank/DDBJ whole genome shotgun (WGS) entry which is preliminary data.</text>
</comment>
<evidence type="ECO:0000313" key="8">
    <source>
        <dbReference type="EMBL" id="RFU35036.1"/>
    </source>
</evidence>
<evidence type="ECO:0000259" key="7">
    <source>
        <dbReference type="SMART" id="SM00822"/>
    </source>
</evidence>
<gene>
    <name evidence="8" type="ORF">B7463_g1304</name>
</gene>
<dbReference type="SMART" id="SM00822">
    <property type="entry name" value="PKS_KR"/>
    <property type="match status" value="1"/>
</dbReference>
<dbReference type="PROSITE" id="PS00061">
    <property type="entry name" value="ADH_SHORT"/>
    <property type="match status" value="1"/>
</dbReference>
<dbReference type="InterPro" id="IPR002347">
    <property type="entry name" value="SDR_fam"/>
</dbReference>
<evidence type="ECO:0000256" key="4">
    <source>
        <dbReference type="ARBA" id="ARBA00023002"/>
    </source>
</evidence>
<dbReference type="InterPro" id="IPR050259">
    <property type="entry name" value="SDR"/>
</dbReference>
<dbReference type="InterPro" id="IPR020904">
    <property type="entry name" value="Sc_DH/Rdtase_CS"/>
</dbReference>
<dbReference type="GO" id="GO:0004316">
    <property type="term" value="F:3-oxoacyl-[acyl-carrier-protein] reductase (NADPH) activity"/>
    <property type="evidence" value="ECO:0007669"/>
    <property type="project" value="UniProtKB-EC"/>
</dbReference>
<dbReference type="PRINTS" id="PR00081">
    <property type="entry name" value="GDHRDH"/>
</dbReference>
<feature type="non-terminal residue" evidence="8">
    <location>
        <position position="275"/>
    </location>
</feature>
<dbReference type="Pfam" id="PF00106">
    <property type="entry name" value="adh_short"/>
    <property type="match status" value="1"/>
</dbReference>
<evidence type="ECO:0000256" key="3">
    <source>
        <dbReference type="ARBA" id="ARBA00022857"/>
    </source>
</evidence>
<reference evidence="8 9" key="1">
    <citation type="submission" date="2018-05" db="EMBL/GenBank/DDBJ databases">
        <title>Draft genome sequence of Scytalidium lignicola DSM 105466, a ubiquitous saprotrophic fungus.</title>
        <authorList>
            <person name="Buettner E."/>
            <person name="Gebauer A.M."/>
            <person name="Hofrichter M."/>
            <person name="Liers C."/>
            <person name="Kellner H."/>
        </authorList>
    </citation>
    <scope>NUCLEOTIDE SEQUENCE [LARGE SCALE GENOMIC DNA]</scope>
    <source>
        <strain evidence="8 9">DSM 105466</strain>
    </source>
</reference>
<dbReference type="AlphaFoldDB" id="A0A3E2HNS2"/>
<evidence type="ECO:0000256" key="5">
    <source>
        <dbReference type="ARBA" id="ARBA00048508"/>
    </source>
</evidence>
<dbReference type="InterPro" id="IPR036291">
    <property type="entry name" value="NAD(P)-bd_dom_sf"/>
</dbReference>
<dbReference type="PANTHER" id="PTHR42879:SF2">
    <property type="entry name" value="3-OXOACYL-[ACYL-CARRIER-PROTEIN] REDUCTASE FABG"/>
    <property type="match status" value="1"/>
</dbReference>